<dbReference type="InterPro" id="IPR027417">
    <property type="entry name" value="P-loop_NTPase"/>
</dbReference>
<dbReference type="AlphaFoldDB" id="N0BLT6"/>
<dbReference type="GO" id="GO:0004386">
    <property type="term" value="F:helicase activity"/>
    <property type="evidence" value="ECO:0007669"/>
    <property type="project" value="UniProtKB-KW"/>
</dbReference>
<keyword evidence="4 12" id="KW-0347">Helicase</keyword>
<dbReference type="OrthoDB" id="33870at2157"/>
<dbReference type="EMBL" id="CP005290">
    <property type="protein sequence ID" value="AGK61210.1"/>
    <property type="molecule type" value="Genomic_DNA"/>
</dbReference>
<keyword evidence="1" id="KW-0547">Nucleotide-binding</keyword>
<keyword evidence="13" id="KW-1185">Reference proteome</keyword>
<evidence type="ECO:0000259" key="11">
    <source>
        <dbReference type="PROSITE" id="PS51194"/>
    </source>
</evidence>
<dbReference type="InterPro" id="IPR045628">
    <property type="entry name" value="Lhr_WH_dom"/>
</dbReference>
<dbReference type="GO" id="GO:0005524">
    <property type="term" value="F:ATP binding"/>
    <property type="evidence" value="ECO:0007669"/>
    <property type="project" value="UniProtKB-KW"/>
</dbReference>
<evidence type="ECO:0000256" key="3">
    <source>
        <dbReference type="ARBA" id="ARBA00022801"/>
    </source>
</evidence>
<comment type="similarity">
    <text evidence="9">Belongs to the Lhr helicase family. Lhr-Core subfamily.</text>
</comment>
<dbReference type="InterPro" id="IPR014001">
    <property type="entry name" value="Helicase_ATP-bd"/>
</dbReference>
<evidence type="ECO:0000256" key="6">
    <source>
        <dbReference type="ARBA" id="ARBA00023125"/>
    </source>
</evidence>
<feature type="domain" description="Helicase ATP-binding" evidence="10">
    <location>
        <begin position="36"/>
        <end position="211"/>
    </location>
</feature>
<dbReference type="RefSeq" id="WP_015590808.1">
    <property type="nucleotide sequence ID" value="NC_021169.1"/>
</dbReference>
<dbReference type="KEGG" id="ast:Asulf_01212"/>
<feature type="domain" description="Helicase C-terminal" evidence="11">
    <location>
        <begin position="245"/>
        <end position="392"/>
    </location>
</feature>
<dbReference type="InterPro" id="IPR013701">
    <property type="entry name" value="Lhr-like_DEAD/DEAH_assoc"/>
</dbReference>
<evidence type="ECO:0000313" key="13">
    <source>
        <dbReference type="Proteomes" id="UP000013307"/>
    </source>
</evidence>
<keyword evidence="5" id="KW-0067">ATP-binding</keyword>
<protein>
    <submittedName>
        <fullName evidence="12">ATP dependent helicase, Lhr family</fullName>
    </submittedName>
</protein>
<dbReference type="GO" id="GO:0016887">
    <property type="term" value="F:ATP hydrolysis activity"/>
    <property type="evidence" value="ECO:0007669"/>
    <property type="project" value="TreeGrafter"/>
</dbReference>
<dbReference type="GO" id="GO:0140097">
    <property type="term" value="F:catalytic activity, acting on DNA"/>
    <property type="evidence" value="ECO:0007669"/>
    <property type="project" value="UniProtKB-ARBA"/>
</dbReference>
<keyword evidence="3" id="KW-0378">Hydrolase</keyword>
<dbReference type="eggNOG" id="arCOG00557">
    <property type="taxonomic scope" value="Archaea"/>
</dbReference>
<dbReference type="HOGENOM" id="CLU_002025_0_0_2"/>
<dbReference type="Pfam" id="PF08494">
    <property type="entry name" value="DEAD_assoc"/>
    <property type="match status" value="1"/>
</dbReference>
<dbReference type="PANTHER" id="PTHR47962:SF5">
    <property type="entry name" value="ATP-DEPENDENT HELICASE LHR-RELATED"/>
    <property type="match status" value="1"/>
</dbReference>
<dbReference type="GO" id="GO:0003677">
    <property type="term" value="F:DNA binding"/>
    <property type="evidence" value="ECO:0007669"/>
    <property type="project" value="UniProtKB-KW"/>
</dbReference>
<dbReference type="SMART" id="SM00487">
    <property type="entry name" value="DEXDc"/>
    <property type="match status" value="1"/>
</dbReference>
<dbReference type="SMART" id="SM00490">
    <property type="entry name" value="HELICc"/>
    <property type="match status" value="1"/>
</dbReference>
<dbReference type="Proteomes" id="UP000013307">
    <property type="component" value="Chromosome"/>
</dbReference>
<dbReference type="InterPro" id="IPR052511">
    <property type="entry name" value="ATP-dep_Helicase"/>
</dbReference>
<keyword evidence="6" id="KW-0238">DNA-binding</keyword>
<dbReference type="PROSITE" id="PS51192">
    <property type="entry name" value="HELICASE_ATP_BIND_1"/>
    <property type="match status" value="1"/>
</dbReference>
<dbReference type="PROSITE" id="PS51194">
    <property type="entry name" value="HELICASE_CTER"/>
    <property type="match status" value="1"/>
</dbReference>
<dbReference type="GeneID" id="15392853"/>
<keyword evidence="8" id="KW-0413">Isomerase</keyword>
<dbReference type="Pfam" id="PF19306">
    <property type="entry name" value="WHD_Lhr"/>
    <property type="match status" value="1"/>
</dbReference>
<keyword evidence="7" id="KW-0234">DNA repair</keyword>
<accession>N0BLT6</accession>
<dbReference type="STRING" id="387631.Asulf_01212"/>
<dbReference type="InterPro" id="IPR017170">
    <property type="entry name" value="Lhr-like"/>
</dbReference>
<dbReference type="PANTHER" id="PTHR47962">
    <property type="entry name" value="ATP-DEPENDENT HELICASE LHR-RELATED-RELATED"/>
    <property type="match status" value="1"/>
</dbReference>
<dbReference type="InterPro" id="IPR001650">
    <property type="entry name" value="Helicase_C-like"/>
</dbReference>
<name>N0BLT6_9EURY</name>
<evidence type="ECO:0000256" key="5">
    <source>
        <dbReference type="ARBA" id="ARBA00022840"/>
    </source>
</evidence>
<evidence type="ECO:0000313" key="12">
    <source>
        <dbReference type="EMBL" id="AGK61210.1"/>
    </source>
</evidence>
<evidence type="ECO:0000256" key="4">
    <source>
        <dbReference type="ARBA" id="ARBA00022806"/>
    </source>
</evidence>
<gene>
    <name evidence="12" type="ORF">Asulf_01212</name>
</gene>
<dbReference type="InterPro" id="IPR011545">
    <property type="entry name" value="DEAD/DEAH_box_helicase_dom"/>
</dbReference>
<dbReference type="SUPFAM" id="SSF52540">
    <property type="entry name" value="P-loop containing nucleoside triphosphate hydrolases"/>
    <property type="match status" value="1"/>
</dbReference>
<dbReference type="Gene3D" id="3.40.50.300">
    <property type="entry name" value="P-loop containing nucleotide triphosphate hydrolases"/>
    <property type="match status" value="2"/>
</dbReference>
<evidence type="ECO:0000256" key="7">
    <source>
        <dbReference type="ARBA" id="ARBA00023204"/>
    </source>
</evidence>
<dbReference type="Pfam" id="PF00271">
    <property type="entry name" value="Helicase_C"/>
    <property type="match status" value="1"/>
</dbReference>
<organism evidence="12 13">
    <name type="scientific">Archaeoglobus sulfaticallidus PM70-1</name>
    <dbReference type="NCBI Taxonomy" id="387631"/>
    <lineage>
        <taxon>Archaea</taxon>
        <taxon>Methanobacteriati</taxon>
        <taxon>Methanobacteriota</taxon>
        <taxon>Archaeoglobi</taxon>
        <taxon>Archaeoglobales</taxon>
        <taxon>Archaeoglobaceae</taxon>
        <taxon>Archaeoglobus</taxon>
    </lineage>
</organism>
<keyword evidence="2" id="KW-0227">DNA damage</keyword>
<evidence type="ECO:0000256" key="1">
    <source>
        <dbReference type="ARBA" id="ARBA00022741"/>
    </source>
</evidence>
<dbReference type="InterPro" id="IPR002464">
    <property type="entry name" value="DNA/RNA_helicase_DEAH_CS"/>
</dbReference>
<dbReference type="Pfam" id="PF00270">
    <property type="entry name" value="DEAD"/>
    <property type="match status" value="1"/>
</dbReference>
<evidence type="ECO:0000256" key="8">
    <source>
        <dbReference type="ARBA" id="ARBA00023235"/>
    </source>
</evidence>
<reference evidence="12 13" key="1">
    <citation type="journal article" date="2013" name="Genome Announc.">
        <title>Complete Genome Sequence of the Thermophilic and Facultatively Chemolithoautotrophic Sulfate Reducer Archaeoglobus sulfaticallidus Strain PM70-1T.</title>
        <authorList>
            <person name="Stokke R."/>
            <person name="Hocking W.P."/>
            <person name="Steinsbu B.O."/>
            <person name="Steen I.H."/>
        </authorList>
    </citation>
    <scope>NUCLEOTIDE SEQUENCE [LARGE SCALE GENOMIC DNA]</scope>
    <source>
        <strain evidence="12">PM70-1</strain>
    </source>
</reference>
<evidence type="ECO:0000259" key="10">
    <source>
        <dbReference type="PROSITE" id="PS51192"/>
    </source>
</evidence>
<dbReference type="PROSITE" id="PS00690">
    <property type="entry name" value="DEAH_ATP_HELICASE"/>
    <property type="match status" value="1"/>
</dbReference>
<dbReference type="GO" id="GO:0006281">
    <property type="term" value="P:DNA repair"/>
    <property type="evidence" value="ECO:0007669"/>
    <property type="project" value="UniProtKB-KW"/>
</dbReference>
<sequence length="905" mass="103754">MVKLADGLSREALDRLMNALKLAGIHELNELQKRAFKVILEGKDTLIVAPTGSGKTESAIIPIFYRMLLGEYEGIFLLYITPLKALNRDMLRRISTLAKELEISIAVRHGDTLSSERRKQSLRPPQVLITTPETLQILFQGRKLRKALKNVHYVVIDEIHEIADSERGVQLSIALERLREIASFTTIGLSATTKESISRLISENAVVIKDIRKKDYSFRVIQPEVIEDDKKISERLSIPQEISADLRTIKEIIEEHGSGLIFVNTRQTAEALGLRLKQIMDVEVHHGSLSREARLEAERKFMEGELKALICTSSMELGIDIGHVDVVIQYNSPREVTRLIQRVGRAGHSMERTSRGYILANSFDEIMESWIIAERALKGEIEDLTMHFNSLDVLANQISALALEYRDIDVAKAYEIIRRAYPYRNLEFDDFVKICEFLAEGHLIFFDGERISAKRKARRYFYDNISMIPDEKSYTVVDITTGRKIGKIDESFLSTFTGEVFAIKGELWRVLAVNDVVKVEPVVSEGEIPSWVGEEIPVPFEVAVEVGRLRRVIADRIRNTQDAKDYLLSRFETNEKAAETVIRTIKEHVEQKFEVPSDKVVTIEGGENTAVINACFGHKVNETLGRIIALLLTARKGRNVSIEIDPYRIKLTPASCEEVRDILLNLRREGVEELAERALLDTKLLQWKVIHSARKFGYLSKNFDLSRVNLSRLVVRLRDTPIYREAVREIFLEKMDIERSKEIIERLGKDLKIVVYNKLSPISLASREHSFDLLKPKKPLYLLLDIFKKRLENEVTVIHCINCGYTIRTPIRLIDRPECPRCKSGMIAAFNARRKLDEIPKRELYRIANLVLSHGKRAIIAMNTHGVGVENAARILSKYYRSEDDFYLELMEAERRYIRTRGFWD</sequence>
<evidence type="ECO:0000256" key="9">
    <source>
        <dbReference type="ARBA" id="ARBA00093467"/>
    </source>
</evidence>
<proteinExistence type="inferred from homology"/>
<dbReference type="PIRSF" id="PIRSF037307">
    <property type="entry name" value="Lhr-like_helic_prd"/>
    <property type="match status" value="1"/>
</dbReference>
<evidence type="ECO:0000256" key="2">
    <source>
        <dbReference type="ARBA" id="ARBA00022763"/>
    </source>
</evidence>